<accession>A0ABT6LCS6</accession>
<dbReference type="PRINTS" id="PR01950">
    <property type="entry name" value="LANCSUPER"/>
</dbReference>
<dbReference type="Proteomes" id="UP001160499">
    <property type="component" value="Unassembled WGS sequence"/>
</dbReference>
<dbReference type="SUPFAM" id="SSF158745">
    <property type="entry name" value="LanC-like"/>
    <property type="match status" value="1"/>
</dbReference>
<dbReference type="InterPro" id="IPR007822">
    <property type="entry name" value="LANC-like"/>
</dbReference>
<organism evidence="1 2">
    <name type="scientific">Streptomyces pseudovenezuelae</name>
    <dbReference type="NCBI Taxonomy" id="67350"/>
    <lineage>
        <taxon>Bacteria</taxon>
        <taxon>Bacillati</taxon>
        <taxon>Actinomycetota</taxon>
        <taxon>Actinomycetes</taxon>
        <taxon>Kitasatosporales</taxon>
        <taxon>Streptomycetaceae</taxon>
        <taxon>Streptomyces</taxon>
        <taxon>Streptomyces aurantiacus group</taxon>
    </lineage>
</organism>
<evidence type="ECO:0000313" key="2">
    <source>
        <dbReference type="Proteomes" id="UP001160499"/>
    </source>
</evidence>
<reference evidence="1 2" key="1">
    <citation type="submission" date="2023-04" db="EMBL/GenBank/DDBJ databases">
        <title>Forest soil microbial communities from Buena Vista Peninsula, Colon Province, Panama.</title>
        <authorList>
            <person name="Bouskill N."/>
        </authorList>
    </citation>
    <scope>NUCLEOTIDE SEQUENCE [LARGE SCALE GENOMIC DNA]</scope>
    <source>
        <strain evidence="1 2">GGS1</strain>
    </source>
</reference>
<gene>
    <name evidence="1" type="ORF">M2283_001398</name>
</gene>
<name>A0ABT6LCS6_9ACTN</name>
<comment type="caution">
    <text evidence="1">The sequence shown here is derived from an EMBL/GenBank/DDBJ whole genome shotgun (WGS) entry which is preliminary data.</text>
</comment>
<sequence length="424" mass="44451">MTHPPALKMADAVADLLAAPATAPLSLRTTTAERQQLAYGPLGIALLHIERAARGIGPWQRAHDWLTAATRQPFTSGPDSHPFYGAPALAHTVACAADHLPGTYQRALDTLDAQIASDIRTRLDAAHRRIDAGRLPHLAEFDAIRGLTGYGAYLLRRDPSSADLHAVLGYCVRLTEPLSSGGESLPGWWTASGPSGRLDERFPGGHANSGLAHGISGVLALLALAVRYGAAPAGHHHAMRTILAWLDRWQEKTDLGVAWPYWVTRAELADGHLIPSVPRRPSWCYGTAGLARAQQLAALVLGDSTRQVEAERALVAALTERTQLAATTDNGLCHGFAGLAHIAARTSTDAYPTTAGQLQSTIPALLAAVCPPGTDPANAAAALVRDEEAGPGFLNGAAGIALALLAPATTTPPLSAWDSCLLLA</sequence>
<keyword evidence="2" id="KW-1185">Reference proteome</keyword>
<protein>
    <recommendedName>
        <fullName evidence="3">Lanthionine synthetase</fullName>
    </recommendedName>
</protein>
<dbReference type="CDD" id="cd04793">
    <property type="entry name" value="LanC"/>
    <property type="match status" value="1"/>
</dbReference>
<dbReference type="RefSeq" id="WP_280875186.1">
    <property type="nucleotide sequence ID" value="NZ_JARXVH010000002.1"/>
</dbReference>
<dbReference type="PRINTS" id="PR01955">
    <property type="entry name" value="LANCFRANKIA"/>
</dbReference>
<dbReference type="SMART" id="SM01260">
    <property type="entry name" value="LANC_like"/>
    <property type="match status" value="1"/>
</dbReference>
<evidence type="ECO:0008006" key="3">
    <source>
        <dbReference type="Google" id="ProtNLM"/>
    </source>
</evidence>
<dbReference type="InterPro" id="IPR033889">
    <property type="entry name" value="LanC"/>
</dbReference>
<dbReference type="Gene3D" id="1.50.10.20">
    <property type="match status" value="1"/>
</dbReference>
<evidence type="ECO:0000313" key="1">
    <source>
        <dbReference type="EMBL" id="MDH6214115.1"/>
    </source>
</evidence>
<dbReference type="Pfam" id="PF05147">
    <property type="entry name" value="LANC_like"/>
    <property type="match status" value="1"/>
</dbReference>
<dbReference type="EMBL" id="JARXVH010000002">
    <property type="protein sequence ID" value="MDH6214115.1"/>
    <property type="molecule type" value="Genomic_DNA"/>
</dbReference>
<proteinExistence type="predicted"/>